<dbReference type="EMBL" id="JAFITO010000051">
    <property type="protein sequence ID" value="MBN4068776.1"/>
    <property type="molecule type" value="Genomic_DNA"/>
</dbReference>
<keyword evidence="7 10" id="KW-0342">GTP-binding</keyword>
<dbReference type="SUPFAM" id="SSF52540">
    <property type="entry name" value="P-loop containing nucleoside triphosphate hydrolases"/>
    <property type="match status" value="1"/>
</dbReference>
<protein>
    <recommendedName>
        <fullName evidence="10">Probable GTP-binding protein EngB</fullName>
    </recommendedName>
</protein>
<keyword evidence="13" id="KW-1185">Reference proteome</keyword>
<evidence type="ECO:0000256" key="3">
    <source>
        <dbReference type="ARBA" id="ARBA00022618"/>
    </source>
</evidence>
<keyword evidence="5 10" id="KW-0547">Nucleotide-binding</keyword>
<dbReference type="PANTHER" id="PTHR11649:SF13">
    <property type="entry name" value="ENGB-TYPE G DOMAIN-CONTAINING PROTEIN"/>
    <property type="match status" value="1"/>
</dbReference>
<dbReference type="Proteomes" id="UP000717534">
    <property type="component" value="Unassembled WGS sequence"/>
</dbReference>
<dbReference type="InterPro" id="IPR006073">
    <property type="entry name" value="GTP-bd"/>
</dbReference>
<dbReference type="Gene3D" id="3.40.50.300">
    <property type="entry name" value="P-loop containing nucleotide triphosphate hydrolases"/>
    <property type="match status" value="1"/>
</dbReference>
<name>A0ABS3AVH7_9BACT</name>
<dbReference type="InterPro" id="IPR019987">
    <property type="entry name" value="GTP-bd_ribosome_bio_YsxC"/>
</dbReference>
<proteinExistence type="inferred from homology"/>
<evidence type="ECO:0000256" key="2">
    <source>
        <dbReference type="ARBA" id="ARBA00009638"/>
    </source>
</evidence>
<evidence type="ECO:0000256" key="9">
    <source>
        <dbReference type="ARBA" id="ARBA00023306"/>
    </source>
</evidence>
<keyword evidence="8 10" id="KW-0717">Septation</keyword>
<dbReference type="HAMAP" id="MF_00321">
    <property type="entry name" value="GTPase_EngB"/>
    <property type="match status" value="1"/>
</dbReference>
<comment type="function">
    <text evidence="10">Necessary for normal cell division and for the maintenance of normal septation.</text>
</comment>
<evidence type="ECO:0000256" key="7">
    <source>
        <dbReference type="ARBA" id="ARBA00023134"/>
    </source>
</evidence>
<dbReference type="InterPro" id="IPR030393">
    <property type="entry name" value="G_ENGB_dom"/>
</dbReference>
<feature type="domain" description="EngB-type G" evidence="11">
    <location>
        <begin position="22"/>
        <end position="194"/>
    </location>
</feature>
<evidence type="ECO:0000256" key="10">
    <source>
        <dbReference type="HAMAP-Rule" id="MF_00321"/>
    </source>
</evidence>
<dbReference type="NCBIfam" id="TIGR03598">
    <property type="entry name" value="GTPase_YsxC"/>
    <property type="match status" value="1"/>
</dbReference>
<organism evidence="12 13">
    <name type="scientific">Desulfotalea psychrophila</name>
    <dbReference type="NCBI Taxonomy" id="84980"/>
    <lineage>
        <taxon>Bacteria</taxon>
        <taxon>Pseudomonadati</taxon>
        <taxon>Thermodesulfobacteriota</taxon>
        <taxon>Desulfobulbia</taxon>
        <taxon>Desulfobulbales</taxon>
        <taxon>Desulfocapsaceae</taxon>
        <taxon>Desulfotalea</taxon>
    </lineage>
</organism>
<keyword evidence="3 10" id="KW-0132">Cell division</keyword>
<evidence type="ECO:0000256" key="8">
    <source>
        <dbReference type="ARBA" id="ARBA00023210"/>
    </source>
</evidence>
<comment type="caution">
    <text evidence="12">The sequence shown here is derived from an EMBL/GenBank/DDBJ whole genome shotgun (WGS) entry which is preliminary data.</text>
</comment>
<accession>A0ABS3AVH7</accession>
<keyword evidence="6" id="KW-0460">Magnesium</keyword>
<comment type="similarity">
    <text evidence="2 10">Belongs to the TRAFAC class TrmE-Era-EngA-EngB-Septin-like GTPase superfamily. EngB GTPase family.</text>
</comment>
<sequence>MKFVDINFLLSVHKLAQLPDPTLPEIAFAGRSNVGKSSLINTLVGRKGLVKVSGRPGKTQGLNFFQLGDEAYLVDLPGYGFAKVGRGMQDNWQKLITGYLEMRSTLCCVVVIMDIRHGAKKQDTQLISWLKQHNIQCLPVYTKADKLSGNQRDKNAAALDAGHTIASGQRIVFSAKNGMGKDELETALASFAKIG</sequence>
<dbReference type="PANTHER" id="PTHR11649">
    <property type="entry name" value="MSS1/TRME-RELATED GTP-BINDING PROTEIN"/>
    <property type="match status" value="1"/>
</dbReference>
<evidence type="ECO:0000256" key="4">
    <source>
        <dbReference type="ARBA" id="ARBA00022723"/>
    </source>
</evidence>
<evidence type="ECO:0000313" key="13">
    <source>
        <dbReference type="Proteomes" id="UP000717534"/>
    </source>
</evidence>
<evidence type="ECO:0000256" key="5">
    <source>
        <dbReference type="ARBA" id="ARBA00022741"/>
    </source>
</evidence>
<evidence type="ECO:0000313" key="12">
    <source>
        <dbReference type="EMBL" id="MBN4068776.1"/>
    </source>
</evidence>
<dbReference type="PROSITE" id="PS51706">
    <property type="entry name" value="G_ENGB"/>
    <property type="match status" value="1"/>
</dbReference>
<dbReference type="CDD" id="cd01876">
    <property type="entry name" value="YihA_EngB"/>
    <property type="match status" value="1"/>
</dbReference>
<evidence type="ECO:0000256" key="1">
    <source>
        <dbReference type="ARBA" id="ARBA00001946"/>
    </source>
</evidence>
<dbReference type="InterPro" id="IPR027417">
    <property type="entry name" value="P-loop_NTPase"/>
</dbReference>
<evidence type="ECO:0000259" key="11">
    <source>
        <dbReference type="PROSITE" id="PS51706"/>
    </source>
</evidence>
<evidence type="ECO:0000256" key="6">
    <source>
        <dbReference type="ARBA" id="ARBA00022842"/>
    </source>
</evidence>
<keyword evidence="9 10" id="KW-0131">Cell cycle</keyword>
<keyword evidence="4" id="KW-0479">Metal-binding</keyword>
<dbReference type="Pfam" id="PF01926">
    <property type="entry name" value="MMR_HSR1"/>
    <property type="match status" value="1"/>
</dbReference>
<reference evidence="12 13" key="1">
    <citation type="submission" date="2021-02" db="EMBL/GenBank/DDBJ databases">
        <title>Activity-based single-cell genomes from oceanic crustal fluid captures similar information to metagenomic and metatranscriptomic surveys with orders of magnitude less sampling.</title>
        <authorList>
            <person name="D'Angelo T.S."/>
            <person name="Orcutt B.N."/>
        </authorList>
    </citation>
    <scope>NUCLEOTIDE SEQUENCE [LARGE SCALE GENOMIC DNA]</scope>
    <source>
        <strain evidence="12">AH-315-G02</strain>
    </source>
</reference>
<gene>
    <name evidence="10" type="primary">engB</name>
    <name evidence="12" type="ORF">JYU06_04585</name>
</gene>
<comment type="cofactor">
    <cofactor evidence="1">
        <name>Mg(2+)</name>
        <dbReference type="ChEBI" id="CHEBI:18420"/>
    </cofactor>
</comment>